<dbReference type="Gene3D" id="3.40.50.720">
    <property type="entry name" value="NAD(P)-binding Rossmann-like Domain"/>
    <property type="match status" value="1"/>
</dbReference>
<comment type="cofactor">
    <cofactor evidence="1">
        <name>Zn(2+)</name>
        <dbReference type="ChEBI" id="CHEBI:29105"/>
    </cofactor>
</comment>
<dbReference type="SMART" id="SM00829">
    <property type="entry name" value="PKS_ER"/>
    <property type="match status" value="1"/>
</dbReference>
<protein>
    <submittedName>
        <fullName evidence="7">Zinc-binding dehydrogenase</fullName>
    </submittedName>
</protein>
<dbReference type="InterPro" id="IPR002328">
    <property type="entry name" value="ADH_Zn_CS"/>
</dbReference>
<organism evidence="7 8">
    <name type="scientific">Cohnella hongkongensis</name>
    <dbReference type="NCBI Taxonomy" id="178337"/>
    <lineage>
        <taxon>Bacteria</taxon>
        <taxon>Bacillati</taxon>
        <taxon>Bacillota</taxon>
        <taxon>Bacilli</taxon>
        <taxon>Bacillales</taxon>
        <taxon>Paenibacillaceae</taxon>
        <taxon>Cohnella</taxon>
    </lineage>
</organism>
<dbReference type="Gene3D" id="3.90.180.10">
    <property type="entry name" value="Medium-chain alcohol dehydrogenases, catalytic domain"/>
    <property type="match status" value="1"/>
</dbReference>
<comment type="caution">
    <text evidence="7">The sequence shown here is derived from an EMBL/GenBank/DDBJ whole genome shotgun (WGS) entry which is preliminary data.</text>
</comment>
<dbReference type="RefSeq" id="WP_378100755.1">
    <property type="nucleotide sequence ID" value="NZ_JBHSEP010000022.1"/>
</dbReference>
<evidence type="ECO:0000256" key="4">
    <source>
        <dbReference type="ARBA" id="ARBA00022833"/>
    </source>
</evidence>
<dbReference type="PANTHER" id="PTHR43161:SF9">
    <property type="entry name" value="SORBITOL DEHYDROGENASE"/>
    <property type="match status" value="1"/>
</dbReference>
<comment type="similarity">
    <text evidence="2">Belongs to the zinc-containing alcohol dehydrogenase family.</text>
</comment>
<keyword evidence="4" id="KW-0862">Zinc</keyword>
<keyword evidence="3" id="KW-0479">Metal-binding</keyword>
<dbReference type="Pfam" id="PF16912">
    <property type="entry name" value="Glu_dehyd_C"/>
    <property type="match status" value="1"/>
</dbReference>
<gene>
    <name evidence="7" type="ORF">ACFO3S_22815</name>
</gene>
<dbReference type="Proteomes" id="UP001596028">
    <property type="component" value="Unassembled WGS sequence"/>
</dbReference>
<proteinExistence type="inferred from homology"/>
<dbReference type="PANTHER" id="PTHR43161">
    <property type="entry name" value="SORBITOL DEHYDROGENASE"/>
    <property type="match status" value="1"/>
</dbReference>
<dbReference type="InterPro" id="IPR011032">
    <property type="entry name" value="GroES-like_sf"/>
</dbReference>
<dbReference type="InterPro" id="IPR031640">
    <property type="entry name" value="Glu_dehyd_C"/>
</dbReference>
<dbReference type="InterPro" id="IPR020843">
    <property type="entry name" value="ER"/>
</dbReference>
<evidence type="ECO:0000256" key="5">
    <source>
        <dbReference type="ARBA" id="ARBA00023002"/>
    </source>
</evidence>
<evidence type="ECO:0000256" key="3">
    <source>
        <dbReference type="ARBA" id="ARBA00022723"/>
    </source>
</evidence>
<accession>A0ABV9FHC3</accession>
<dbReference type="SUPFAM" id="SSF50129">
    <property type="entry name" value="GroES-like"/>
    <property type="match status" value="1"/>
</dbReference>
<reference evidence="8" key="1">
    <citation type="journal article" date="2019" name="Int. J. Syst. Evol. Microbiol.">
        <title>The Global Catalogue of Microorganisms (GCM) 10K type strain sequencing project: providing services to taxonomists for standard genome sequencing and annotation.</title>
        <authorList>
            <consortium name="The Broad Institute Genomics Platform"/>
            <consortium name="The Broad Institute Genome Sequencing Center for Infectious Disease"/>
            <person name="Wu L."/>
            <person name="Ma J."/>
        </authorList>
    </citation>
    <scope>NUCLEOTIDE SEQUENCE [LARGE SCALE GENOMIC DNA]</scope>
    <source>
        <strain evidence="8">CCUG 49571</strain>
    </source>
</reference>
<evidence type="ECO:0000256" key="1">
    <source>
        <dbReference type="ARBA" id="ARBA00001947"/>
    </source>
</evidence>
<dbReference type="SUPFAM" id="SSF51735">
    <property type="entry name" value="NAD(P)-binding Rossmann-fold domains"/>
    <property type="match status" value="1"/>
</dbReference>
<keyword evidence="5" id="KW-0560">Oxidoreductase</keyword>
<evidence type="ECO:0000256" key="2">
    <source>
        <dbReference type="ARBA" id="ARBA00008072"/>
    </source>
</evidence>
<name>A0ABV9FHC3_9BACL</name>
<feature type="domain" description="Enoyl reductase (ER)" evidence="6">
    <location>
        <begin position="7"/>
        <end position="334"/>
    </location>
</feature>
<dbReference type="Pfam" id="PF08240">
    <property type="entry name" value="ADH_N"/>
    <property type="match status" value="1"/>
</dbReference>
<evidence type="ECO:0000259" key="6">
    <source>
        <dbReference type="SMART" id="SM00829"/>
    </source>
</evidence>
<sequence>MKAALLTAPGQMIVRQIEEPGRATGDQVLVQIRRVTLCGSDIHYFLHGAVSTQVELPIIIGHEASGIVLATGERVTSVKPGDCVAIEPGRWCGSCSYCRQSRYQYCENMRFMASKGYPGALQDQVLWPEYAVWKLPDTMSLDEGALLEPLSVAFAAMEQTDMSKVSSALVIGAGSIGLLTYELLRRLYPHIVCSVSDKLKERFELAERQGFELDRRILSGREGERLPEADLVIDTTGHPAAISEAFHAMRKGGELLLIGLSNQPLDLRVLELVYKGATVRGAYRYAHTYPKLIELAARERMRSSRLITQRFRLDDVQEAFQCAAQPQKSLKVVIEW</sequence>
<dbReference type="PROSITE" id="PS00059">
    <property type="entry name" value="ADH_ZINC"/>
    <property type="match status" value="1"/>
</dbReference>
<evidence type="ECO:0000313" key="8">
    <source>
        <dbReference type="Proteomes" id="UP001596028"/>
    </source>
</evidence>
<dbReference type="InterPro" id="IPR036291">
    <property type="entry name" value="NAD(P)-bd_dom_sf"/>
</dbReference>
<dbReference type="InterPro" id="IPR013154">
    <property type="entry name" value="ADH-like_N"/>
</dbReference>
<keyword evidence="8" id="KW-1185">Reference proteome</keyword>
<evidence type="ECO:0000313" key="7">
    <source>
        <dbReference type="EMBL" id="MFC4601092.1"/>
    </source>
</evidence>
<dbReference type="EMBL" id="JBHSEP010000022">
    <property type="protein sequence ID" value="MFC4601092.1"/>
    <property type="molecule type" value="Genomic_DNA"/>
</dbReference>